<dbReference type="GO" id="GO:0006265">
    <property type="term" value="P:DNA topological change"/>
    <property type="evidence" value="ECO:0007669"/>
    <property type="project" value="UniProtKB-UniRule"/>
</dbReference>
<evidence type="ECO:0000313" key="13">
    <source>
        <dbReference type="Proteomes" id="UP000238634"/>
    </source>
</evidence>
<keyword evidence="3 8" id="KW-0547">Nucleotide-binding</keyword>
<sequence length="913" mass="101260">MTFSQEIPTERIVPTDLRGEMQRSYLEYAMSVIVGRALPDARDGLKPVHRRILYAMHELGLTPERPFRKCARVVGEVLGKYHPHGDTAVYDALVRMAQDFSMRSPLINGHGNFGSIDNDPPAAMRYTECRLTTLTSNALLRDIESETVDFADNFDGSQQEPTVLPARLPQLLLNGSSGIAVGMATNIPPHNLGELIDGLTALIHNPDLTELELMQYIPGPDFPTGGQILGRTGIRDAYLTGRGSITMRGVASIETIEHRGRPDREAIIITELPYQTNKASLIEKIAELVNDHKIDGISDVRDESDRDGMRIVIELRRDAYPRVVLNNLYKQTPIQANFGANMLALVNNEPQLLTIKYFLEVFLNFRIETIERRTRYQLRKAEERDHLLQGLLIALSHLDRIIATIRGAADAPTAKQELIESYELSESQADAILQMQLRRLTALEAEKIQQEHEDLQIQIADLQDILARRERVLEIIQTEITELRATQATPRRTVIEQSEDELGDIDLIANEKAVILLTEQGYIKRMPVDAFDSQSRATRGKSGARIKEDDAVEHFLTCCDHDSILFFSDRGVVYHAKAYQIHTASRTARGMPIVQLLPIPHNEKITSIIPVSEFSDNVFLVMLTNKGYIKKTALSAFGNIRSNGLIAISLEEGDQLRWVRLACVEDSIIIGSSLGRSIHFRVNHEQLRPLGRATRGVRSMALRKGDSLVGMAILPGQIVENVAQAQAAGLIDEDVELNDEEVILNEESSELDASELKTPEGPWILVVTTGGYGKRVPVTQFRLQNRAGMGIVVTKFRKKGDTLAALHIVNEGAELMMITNRGIIIRQAVDAISSQSRTATGVRVQRLDEDDAIAAVAIVPLTGEEEVVPAGVPGDDTIEVVATEAALEDEDTIAADIDDVNDVDDNDETAEVE</sequence>
<evidence type="ECO:0000256" key="7">
    <source>
        <dbReference type="ARBA" id="ARBA00023235"/>
    </source>
</evidence>
<dbReference type="Pfam" id="PF00521">
    <property type="entry name" value="DNA_topoisoIV"/>
    <property type="match status" value="1"/>
</dbReference>
<dbReference type="HAMAP" id="MF_01897">
    <property type="entry name" value="GyrA"/>
    <property type="match status" value="1"/>
</dbReference>
<reference evidence="12 13" key="1">
    <citation type="submission" date="2018-02" db="EMBL/GenBank/DDBJ databases">
        <authorList>
            <person name="Cohen D.B."/>
            <person name="Kent A.D."/>
        </authorList>
    </citation>
    <scope>NUCLEOTIDE SEQUENCE [LARGE SCALE GENOMIC DNA]</scope>
    <source>
        <strain evidence="12 13">ULC007</strain>
    </source>
</reference>
<comment type="similarity">
    <text evidence="2 8">Belongs to the type II topoisomerase GyrA/ParC subunit family.</text>
</comment>
<reference evidence="12 13" key="2">
    <citation type="submission" date="2018-03" db="EMBL/GenBank/DDBJ databases">
        <title>The ancient ancestry and fast evolution of plastids.</title>
        <authorList>
            <person name="Moore K.R."/>
            <person name="Magnabosco C."/>
            <person name="Momper L."/>
            <person name="Gold D.A."/>
            <person name="Bosak T."/>
            <person name="Fournier G.P."/>
        </authorList>
    </citation>
    <scope>NUCLEOTIDE SEQUENCE [LARGE SCALE GENOMIC DNA]</scope>
    <source>
        <strain evidence="12 13">ULC007</strain>
    </source>
</reference>
<dbReference type="FunFam" id="3.30.1360.40:FF:000002">
    <property type="entry name" value="DNA gyrase subunit A"/>
    <property type="match status" value="1"/>
</dbReference>
<dbReference type="InterPro" id="IPR006691">
    <property type="entry name" value="GyrA/parC_rep"/>
</dbReference>
<dbReference type="NCBIfam" id="NF004044">
    <property type="entry name" value="PRK05561.1"/>
    <property type="match status" value="1"/>
</dbReference>
<evidence type="ECO:0000259" key="11">
    <source>
        <dbReference type="PROSITE" id="PS52040"/>
    </source>
</evidence>
<dbReference type="CDD" id="cd00187">
    <property type="entry name" value="TOP4c"/>
    <property type="match status" value="1"/>
</dbReference>
<dbReference type="FunFam" id="1.10.268.10:FF:000001">
    <property type="entry name" value="DNA gyrase subunit A"/>
    <property type="match status" value="1"/>
</dbReference>
<dbReference type="InterPro" id="IPR013757">
    <property type="entry name" value="Topo_IIA_A_a_sf"/>
</dbReference>
<dbReference type="SUPFAM" id="SSF56719">
    <property type="entry name" value="Type II DNA topoisomerase"/>
    <property type="match status" value="1"/>
</dbReference>
<comment type="caution">
    <text evidence="12">The sequence shown here is derived from an EMBL/GenBank/DDBJ whole genome shotgun (WGS) entry which is preliminary data.</text>
</comment>
<keyword evidence="7 8" id="KW-0413">Isomerase</keyword>
<dbReference type="NCBIfam" id="TIGR01063">
    <property type="entry name" value="gyrA"/>
    <property type="match status" value="1"/>
</dbReference>
<comment type="catalytic activity">
    <reaction evidence="1 8 9">
        <text>ATP-dependent breakage, passage and rejoining of double-stranded DNA.</text>
        <dbReference type="EC" id="5.6.2.2"/>
    </reaction>
</comment>
<dbReference type="GO" id="GO:0034335">
    <property type="term" value="F:DNA negative supercoiling activity"/>
    <property type="evidence" value="ECO:0007669"/>
    <property type="project" value="UniProtKB-ARBA"/>
</dbReference>
<dbReference type="PROSITE" id="PS52040">
    <property type="entry name" value="TOPO_IIA"/>
    <property type="match status" value="1"/>
</dbReference>
<evidence type="ECO:0000256" key="5">
    <source>
        <dbReference type="ARBA" id="ARBA00023029"/>
    </source>
</evidence>
<dbReference type="GO" id="GO:0003677">
    <property type="term" value="F:DNA binding"/>
    <property type="evidence" value="ECO:0007669"/>
    <property type="project" value="UniProtKB-UniRule"/>
</dbReference>
<feature type="domain" description="Topo IIA-type catalytic" evidence="11">
    <location>
        <begin position="38"/>
        <end position="507"/>
    </location>
</feature>
<dbReference type="PANTHER" id="PTHR43493">
    <property type="entry name" value="DNA GYRASE/TOPOISOMERASE SUBUNIT A"/>
    <property type="match status" value="1"/>
</dbReference>
<keyword evidence="4 8" id="KW-0067">ATP-binding</keyword>
<dbReference type="Gene3D" id="2.120.10.90">
    <property type="entry name" value="DNA gyrase/topoisomerase IV, subunit A, C-terminal"/>
    <property type="match status" value="1"/>
</dbReference>
<evidence type="ECO:0000256" key="8">
    <source>
        <dbReference type="HAMAP-Rule" id="MF_01897"/>
    </source>
</evidence>
<dbReference type="RefSeq" id="WP_073073673.1">
    <property type="nucleotide sequence ID" value="NZ_MPPI01000024.1"/>
</dbReference>
<dbReference type="GO" id="GO:0005694">
    <property type="term" value="C:chromosome"/>
    <property type="evidence" value="ECO:0007669"/>
    <property type="project" value="InterPro"/>
</dbReference>
<evidence type="ECO:0000256" key="2">
    <source>
        <dbReference type="ARBA" id="ARBA00008263"/>
    </source>
</evidence>
<evidence type="ECO:0000256" key="4">
    <source>
        <dbReference type="ARBA" id="ARBA00022840"/>
    </source>
</evidence>
<keyword evidence="13" id="KW-1185">Reference proteome</keyword>
<evidence type="ECO:0000256" key="1">
    <source>
        <dbReference type="ARBA" id="ARBA00000185"/>
    </source>
</evidence>
<evidence type="ECO:0000256" key="9">
    <source>
        <dbReference type="PROSITE-ProRule" id="PRU01384"/>
    </source>
</evidence>
<comment type="miscellaneous">
    <text evidence="8">Few gyrases are as efficient as E.coli at forming negative supercoils. Not all organisms have 2 type II topoisomerases; in organisms with a single type II topoisomerase this enzyme also has to decatenate newly replicated chromosomes.</text>
</comment>
<evidence type="ECO:0000313" key="12">
    <source>
        <dbReference type="EMBL" id="PSB18811.1"/>
    </source>
</evidence>
<dbReference type="InterPro" id="IPR013760">
    <property type="entry name" value="Topo_IIA-like_dom_sf"/>
</dbReference>
<dbReference type="InterPro" id="IPR013758">
    <property type="entry name" value="Topo_IIA_A/C_ab"/>
</dbReference>
<comment type="subunit">
    <text evidence="8">Heterotetramer, composed of two GyrA and two GyrB chains. In the heterotetramer, GyrA contains the active site tyrosine that forms a transient covalent intermediate with DNA, while GyrB binds cofactors and catalyzes ATP hydrolysis.</text>
</comment>
<evidence type="ECO:0000256" key="10">
    <source>
        <dbReference type="SAM" id="Coils"/>
    </source>
</evidence>
<comment type="function">
    <text evidence="8">A type II topoisomerase that negatively supercoils closed circular double-stranded (ds) DNA in an ATP-dependent manner to modulate DNA topology and maintain chromosomes in an underwound state. Negative supercoiling favors strand separation, and DNA replication, transcription, recombination and repair, all of which involve strand separation. Also able to catalyze the interconversion of other topological isomers of dsDNA rings, including catenanes and knotted rings. Type II topoisomerases break and join 2 DNA strands simultaneously in an ATP-dependent manner.</text>
</comment>
<dbReference type="Proteomes" id="UP000238634">
    <property type="component" value="Unassembled WGS sequence"/>
</dbReference>
<keyword evidence="8" id="KW-0963">Cytoplasm</keyword>
<accession>A0A2T1DEE7</accession>
<keyword evidence="10" id="KW-0175">Coiled coil</keyword>
<dbReference type="GO" id="GO:0006261">
    <property type="term" value="P:DNA-templated DNA replication"/>
    <property type="evidence" value="ECO:0007669"/>
    <property type="project" value="UniProtKB-UniRule"/>
</dbReference>
<name>A0A2T1DEE7_9CYAN</name>
<gene>
    <name evidence="8" type="primary">gyrA</name>
    <name evidence="12" type="ORF">C7B65_13620</name>
</gene>
<organism evidence="12 13">
    <name type="scientific">Phormidesmis priestleyi ULC007</name>
    <dbReference type="NCBI Taxonomy" id="1920490"/>
    <lineage>
        <taxon>Bacteria</taxon>
        <taxon>Bacillati</taxon>
        <taxon>Cyanobacteriota</taxon>
        <taxon>Cyanophyceae</taxon>
        <taxon>Leptolyngbyales</taxon>
        <taxon>Leptolyngbyaceae</taxon>
        <taxon>Phormidesmis</taxon>
    </lineage>
</organism>
<dbReference type="InterPro" id="IPR005743">
    <property type="entry name" value="GyrA"/>
</dbReference>
<dbReference type="Gene3D" id="3.90.199.10">
    <property type="entry name" value="Topoisomerase II, domain 5"/>
    <property type="match status" value="1"/>
</dbReference>
<feature type="active site" description="O-(5'-phospho-DNA)-tyrosine intermediate" evidence="8 9">
    <location>
        <position position="126"/>
    </location>
</feature>
<dbReference type="Pfam" id="PF03989">
    <property type="entry name" value="DNA_gyraseA_C"/>
    <property type="match status" value="6"/>
</dbReference>
<dbReference type="InterPro" id="IPR035516">
    <property type="entry name" value="Gyrase/topoIV_suA_C"/>
</dbReference>
<dbReference type="EMBL" id="PVWG01000014">
    <property type="protein sequence ID" value="PSB18811.1"/>
    <property type="molecule type" value="Genomic_DNA"/>
</dbReference>
<keyword evidence="5 8" id="KW-0799">Topoisomerase</keyword>
<comment type="caution">
    <text evidence="8">Lacks conserved residue(s) required for the propagation of feature annotation.</text>
</comment>
<proteinExistence type="inferred from homology"/>
<dbReference type="EC" id="5.6.2.2" evidence="8"/>
<dbReference type="PANTHER" id="PTHR43493:SF5">
    <property type="entry name" value="DNA GYRASE SUBUNIT A, CHLOROPLASTIC_MITOCHONDRIAL"/>
    <property type="match status" value="1"/>
</dbReference>
<dbReference type="NCBIfam" id="NF004043">
    <property type="entry name" value="PRK05560.1"/>
    <property type="match status" value="1"/>
</dbReference>
<comment type="subcellular location">
    <subcellularLocation>
        <location evidence="8">Cytoplasm</location>
    </subcellularLocation>
</comment>
<dbReference type="FunFam" id="3.90.199.10:FF:000001">
    <property type="entry name" value="DNA gyrase subunit A"/>
    <property type="match status" value="1"/>
</dbReference>
<dbReference type="InterPro" id="IPR050220">
    <property type="entry name" value="Type_II_DNA_Topoisomerases"/>
</dbReference>
<evidence type="ECO:0000256" key="3">
    <source>
        <dbReference type="ARBA" id="ARBA00022741"/>
    </source>
</evidence>
<dbReference type="SMART" id="SM00434">
    <property type="entry name" value="TOP4c"/>
    <property type="match status" value="1"/>
</dbReference>
<feature type="coiled-coil region" evidence="10">
    <location>
        <begin position="433"/>
        <end position="465"/>
    </location>
</feature>
<protein>
    <recommendedName>
        <fullName evidence="8">DNA gyrase subunit A</fullName>
        <ecNumber evidence="8">5.6.2.2</ecNumber>
    </recommendedName>
</protein>
<dbReference type="Gene3D" id="3.30.1360.40">
    <property type="match status" value="1"/>
</dbReference>
<dbReference type="GO" id="GO:0005737">
    <property type="term" value="C:cytoplasm"/>
    <property type="evidence" value="ECO:0007669"/>
    <property type="project" value="UniProtKB-SubCell"/>
</dbReference>
<keyword evidence="6 8" id="KW-0238">DNA-binding</keyword>
<dbReference type="InterPro" id="IPR002205">
    <property type="entry name" value="Topo_IIA_dom_A"/>
</dbReference>
<dbReference type="OrthoDB" id="9806486at2"/>
<evidence type="ECO:0000256" key="6">
    <source>
        <dbReference type="ARBA" id="ARBA00023125"/>
    </source>
</evidence>
<dbReference type="GO" id="GO:0005524">
    <property type="term" value="F:ATP binding"/>
    <property type="evidence" value="ECO:0007669"/>
    <property type="project" value="UniProtKB-UniRule"/>
</dbReference>
<dbReference type="Gene3D" id="1.10.268.10">
    <property type="entry name" value="Topoisomerase, domain 3"/>
    <property type="match status" value="1"/>
</dbReference>
<dbReference type="GO" id="GO:0009330">
    <property type="term" value="C:DNA topoisomerase type II (double strand cut, ATP-hydrolyzing) complex"/>
    <property type="evidence" value="ECO:0007669"/>
    <property type="project" value="TreeGrafter"/>
</dbReference>
<dbReference type="STRING" id="1920490.GCA_001895925_00297"/>
<dbReference type="AlphaFoldDB" id="A0A2T1DEE7"/>
<dbReference type="SUPFAM" id="SSF101904">
    <property type="entry name" value="GyrA/ParC C-terminal domain-like"/>
    <property type="match status" value="1"/>
</dbReference>